<evidence type="ECO:0000256" key="1">
    <source>
        <dbReference type="SAM" id="MobiDB-lite"/>
    </source>
</evidence>
<gene>
    <name evidence="2" type="ORF">SI8410_12016708</name>
</gene>
<proteinExistence type="predicted"/>
<feature type="region of interest" description="Disordered" evidence="1">
    <location>
        <begin position="93"/>
        <end position="179"/>
    </location>
</feature>
<protein>
    <submittedName>
        <fullName evidence="2">Uncharacterized protein</fullName>
    </submittedName>
</protein>
<feature type="compositionally biased region" description="Basic and acidic residues" evidence="1">
    <location>
        <begin position="141"/>
        <end position="155"/>
    </location>
</feature>
<dbReference type="PANTHER" id="PTHR37255">
    <property type="entry name" value="OS07G0669600 PROTEIN"/>
    <property type="match status" value="1"/>
</dbReference>
<name>A0A7I8L827_SPIIN</name>
<dbReference type="Proteomes" id="UP000663760">
    <property type="component" value="Chromosome 12"/>
</dbReference>
<evidence type="ECO:0000313" key="3">
    <source>
        <dbReference type="Proteomes" id="UP000663760"/>
    </source>
</evidence>
<dbReference type="OrthoDB" id="1931944at2759"/>
<dbReference type="EMBL" id="LR746275">
    <property type="protein sequence ID" value="CAA7406030.1"/>
    <property type="molecule type" value="Genomic_DNA"/>
</dbReference>
<reference evidence="2" key="1">
    <citation type="submission" date="2020-02" db="EMBL/GenBank/DDBJ databases">
        <authorList>
            <person name="Scholz U."/>
            <person name="Mascher M."/>
            <person name="Fiebig A."/>
        </authorList>
    </citation>
    <scope>NUCLEOTIDE SEQUENCE</scope>
</reference>
<evidence type="ECO:0000313" key="2">
    <source>
        <dbReference type="EMBL" id="CAA7406030.1"/>
    </source>
</evidence>
<feature type="compositionally biased region" description="Basic residues" evidence="1">
    <location>
        <begin position="156"/>
        <end position="166"/>
    </location>
</feature>
<feature type="compositionally biased region" description="Basic residues" evidence="1">
    <location>
        <begin position="129"/>
        <end position="140"/>
    </location>
</feature>
<sequence>MKGEAGDGNSSELNEEERRALRGSKFAPLAISNRPSSSSSSRPQPRLAHPGGPLTTNKAAALAKFLERKLQQPGGLDSIDPNVLELAVKNAKETVKASGSSTTAGRMIRHVASFDDGSTEELDPGNPDKKKKKKQNKNKKKNLEMQGLEKQDAPERRKRKRKKKEGKSHTGGKMVNHWP</sequence>
<feature type="compositionally biased region" description="Low complexity" evidence="1">
    <location>
        <begin position="32"/>
        <end position="46"/>
    </location>
</feature>
<dbReference type="PANTHER" id="PTHR37255:SF1">
    <property type="entry name" value="OS07G0669600 PROTEIN"/>
    <property type="match status" value="1"/>
</dbReference>
<feature type="region of interest" description="Disordered" evidence="1">
    <location>
        <begin position="1"/>
        <end position="56"/>
    </location>
</feature>
<organism evidence="2 3">
    <name type="scientific">Spirodela intermedia</name>
    <name type="common">Intermediate duckweed</name>
    <dbReference type="NCBI Taxonomy" id="51605"/>
    <lineage>
        <taxon>Eukaryota</taxon>
        <taxon>Viridiplantae</taxon>
        <taxon>Streptophyta</taxon>
        <taxon>Embryophyta</taxon>
        <taxon>Tracheophyta</taxon>
        <taxon>Spermatophyta</taxon>
        <taxon>Magnoliopsida</taxon>
        <taxon>Liliopsida</taxon>
        <taxon>Araceae</taxon>
        <taxon>Lemnoideae</taxon>
        <taxon>Spirodela</taxon>
    </lineage>
</organism>
<dbReference type="AlphaFoldDB" id="A0A7I8L827"/>
<accession>A0A7I8L827</accession>
<keyword evidence="3" id="KW-1185">Reference proteome</keyword>